<reference evidence="2 3" key="1">
    <citation type="submission" date="2019-02" db="EMBL/GenBank/DDBJ databases">
        <title>Pedobacter sp. RP-1-13 sp. nov., isolated from Arctic soil.</title>
        <authorList>
            <person name="Dahal R.H."/>
        </authorList>
    </citation>
    <scope>NUCLEOTIDE SEQUENCE [LARGE SCALE GENOMIC DNA]</scope>
    <source>
        <strain evidence="2 3">RP-1-13</strain>
    </source>
</reference>
<dbReference type="InterPro" id="IPR053728">
    <property type="entry name" value="Alginate_Permeability_Chnl"/>
</dbReference>
<gene>
    <name evidence="2" type="ORF">EZ428_16100</name>
</gene>
<name>A0A4R0MSB7_9SPHI</name>
<dbReference type="Proteomes" id="UP000292884">
    <property type="component" value="Unassembled WGS sequence"/>
</dbReference>
<organism evidence="2 3">
    <name type="scientific">Pedobacter frigiditerrae</name>
    <dbReference type="NCBI Taxonomy" id="2530452"/>
    <lineage>
        <taxon>Bacteria</taxon>
        <taxon>Pseudomonadati</taxon>
        <taxon>Bacteroidota</taxon>
        <taxon>Sphingobacteriia</taxon>
        <taxon>Sphingobacteriales</taxon>
        <taxon>Sphingobacteriaceae</taxon>
        <taxon>Pedobacter</taxon>
    </lineage>
</organism>
<dbReference type="InterPro" id="IPR025388">
    <property type="entry name" value="Alginate_export_dom"/>
</dbReference>
<protein>
    <recommendedName>
        <fullName evidence="1">Alginate export domain-containing protein</fullName>
    </recommendedName>
</protein>
<evidence type="ECO:0000313" key="2">
    <source>
        <dbReference type="EMBL" id="TCC89547.1"/>
    </source>
</evidence>
<dbReference type="Pfam" id="PF13372">
    <property type="entry name" value="Alginate_exp"/>
    <property type="match status" value="1"/>
</dbReference>
<feature type="domain" description="Alginate export" evidence="1">
    <location>
        <begin position="58"/>
        <end position="438"/>
    </location>
</feature>
<keyword evidence="3" id="KW-1185">Reference proteome</keyword>
<dbReference type="AlphaFoldDB" id="A0A4R0MSB7"/>
<dbReference type="OrthoDB" id="311329at2"/>
<dbReference type="EMBL" id="SJSK01000004">
    <property type="protein sequence ID" value="TCC89547.1"/>
    <property type="molecule type" value="Genomic_DNA"/>
</dbReference>
<evidence type="ECO:0000259" key="1">
    <source>
        <dbReference type="Pfam" id="PF13372"/>
    </source>
</evidence>
<sequence length="454" mass="51681">MKKILISLLVLLPIMVKAQNIKFKQLRYDEDYQHLATDTNTWYKKIKFLPLSSNKKVYASFGGEFRTQYFKYTNPDWGDAVQDNDGFVLSRYLFHGDLHVGKGLRAFVQLQGGMSNGEIEEPSPVNQNPLDLHQAFVDINLPIQENTIVLRLGRQEISYGSQRIVSVREAPNNRQSFDGAKLIFNSNKIRLDAFFTNYVQVKKGIFDDDPSKAIRFWGAYGALSKLLPFDNLDVYYFGYKRKSSAFDEGKGQEMRHSLGLRAARSYARFQYDTEGLYQFGNFSGKDISAWTMSANLSYSLINVPYQPKIGLKTEAISGDKVYGDEELNTFNPLFPRGGYFGLAALIGPANLFDIHPYLEISLSKTITFIQDYDVFWRMQKNDGIYAVNGRLLYSGKNTISKYIGAQLGSTLEYVPTNYLYFRAEFTWFNSGSYLKESGSGKDITMLGATATFKF</sequence>
<accession>A0A4R0MSB7</accession>
<evidence type="ECO:0000313" key="3">
    <source>
        <dbReference type="Proteomes" id="UP000292884"/>
    </source>
</evidence>
<comment type="caution">
    <text evidence="2">The sequence shown here is derived from an EMBL/GenBank/DDBJ whole genome shotgun (WGS) entry which is preliminary data.</text>
</comment>
<proteinExistence type="predicted"/>
<dbReference type="Gene3D" id="2.40.160.100">
    <property type="match status" value="1"/>
</dbReference>